<dbReference type="Pfam" id="PF13360">
    <property type="entry name" value="PQQ_2"/>
    <property type="match status" value="1"/>
</dbReference>
<dbReference type="PROSITE" id="PS51257">
    <property type="entry name" value="PROKAR_LIPOPROTEIN"/>
    <property type="match status" value="1"/>
</dbReference>
<dbReference type="PANTHER" id="PTHR34512:SF30">
    <property type="entry name" value="OUTER MEMBRANE PROTEIN ASSEMBLY FACTOR BAMB"/>
    <property type="match status" value="1"/>
</dbReference>
<dbReference type="InterPro" id="IPR002372">
    <property type="entry name" value="PQQ_rpt_dom"/>
</dbReference>
<organism evidence="2 3">
    <name type="scientific">Natronobacterium texcoconense</name>
    <dbReference type="NCBI Taxonomy" id="1095778"/>
    <lineage>
        <taxon>Archaea</taxon>
        <taxon>Methanobacteriati</taxon>
        <taxon>Methanobacteriota</taxon>
        <taxon>Stenosarchaea group</taxon>
        <taxon>Halobacteria</taxon>
        <taxon>Halobacteriales</taxon>
        <taxon>Natrialbaceae</taxon>
        <taxon>Natronobacterium</taxon>
    </lineage>
</organism>
<evidence type="ECO:0000313" key="3">
    <source>
        <dbReference type="Proteomes" id="UP000198848"/>
    </source>
</evidence>
<sequence length="396" mass="42191">MRRRPFLRAAGALSVATLATTAGCLSRADDEPGSIEDRDYSGYDDGTVAWPEEGFDAANTGYNPDAELLESDLESTKITTDGSGIRTDLGGSGVAVVEDRVYFGTGGGNVVCYGVDGKRRWSYEADPGAGVRTAPTVTRDVVYVSSENGSYALDAEDGDELWTSDAGIRWGSSVVADGRLYALSGRDGGALDLETGELDWSAETWARGAYAVADGILYAVGSIEGGEIAAFEDGEELWSRSDVGEFYAPPAVADDVVLACTKPGELYALDRDTGETVWVYERPHYATASTTPAVAHGQVYLPPGNSDWTRCLDLESGDELWTIRTSLYLSQPTAVADGVYFGTPNEGTFAVEPDGTIRWHDEDLRLSVPISAVGERLYAVPSVGPFGSGDVYLLEN</sequence>
<dbReference type="AlphaFoldDB" id="A0A1H1GRK7"/>
<dbReference type="EMBL" id="FNLC01000002">
    <property type="protein sequence ID" value="SDR15817.1"/>
    <property type="molecule type" value="Genomic_DNA"/>
</dbReference>
<proteinExistence type="predicted"/>
<keyword evidence="3" id="KW-1185">Reference proteome</keyword>
<dbReference type="InterPro" id="IPR018391">
    <property type="entry name" value="PQQ_b-propeller_rpt"/>
</dbReference>
<protein>
    <submittedName>
        <fullName evidence="2">Outer membrane protein assembly factor BamB, contains PQQ-like beta-propeller repeat</fullName>
    </submittedName>
</protein>
<gene>
    <name evidence="2" type="ORF">SAMN04489842_2567</name>
</gene>
<reference evidence="3" key="1">
    <citation type="submission" date="2016-10" db="EMBL/GenBank/DDBJ databases">
        <authorList>
            <person name="Varghese N."/>
            <person name="Submissions S."/>
        </authorList>
    </citation>
    <scope>NUCLEOTIDE SEQUENCE [LARGE SCALE GENOMIC DNA]</scope>
    <source>
        <strain evidence="3">DSM 24767</strain>
    </source>
</reference>
<dbReference type="InterPro" id="IPR011047">
    <property type="entry name" value="Quinoprotein_ADH-like_sf"/>
</dbReference>
<dbReference type="SUPFAM" id="SSF50998">
    <property type="entry name" value="Quinoprotein alcohol dehydrogenase-like"/>
    <property type="match status" value="1"/>
</dbReference>
<dbReference type="PANTHER" id="PTHR34512">
    <property type="entry name" value="CELL SURFACE PROTEIN"/>
    <property type="match status" value="1"/>
</dbReference>
<dbReference type="SMART" id="SM00564">
    <property type="entry name" value="PQQ"/>
    <property type="match status" value="5"/>
</dbReference>
<dbReference type="OrthoDB" id="204142at2157"/>
<name>A0A1H1GRK7_NATTX</name>
<dbReference type="RefSeq" id="WP_090382328.1">
    <property type="nucleotide sequence ID" value="NZ_FNLC01000002.1"/>
</dbReference>
<evidence type="ECO:0000313" key="2">
    <source>
        <dbReference type="EMBL" id="SDR15817.1"/>
    </source>
</evidence>
<dbReference type="STRING" id="1095778.SAMN04489842_2567"/>
<accession>A0A1H1GRK7</accession>
<dbReference type="Proteomes" id="UP000198848">
    <property type="component" value="Unassembled WGS sequence"/>
</dbReference>
<evidence type="ECO:0000259" key="1">
    <source>
        <dbReference type="Pfam" id="PF13360"/>
    </source>
</evidence>
<dbReference type="Gene3D" id="2.130.10.10">
    <property type="entry name" value="YVTN repeat-like/Quinoprotein amine dehydrogenase"/>
    <property type="match status" value="2"/>
</dbReference>
<dbReference type="InterPro" id="IPR015943">
    <property type="entry name" value="WD40/YVTN_repeat-like_dom_sf"/>
</dbReference>
<feature type="domain" description="Pyrrolo-quinoline quinone repeat" evidence="1">
    <location>
        <begin position="90"/>
        <end position="204"/>
    </location>
</feature>